<accession>A0ABT7UMG1</accession>
<dbReference type="InterPro" id="IPR011990">
    <property type="entry name" value="TPR-like_helical_dom_sf"/>
</dbReference>
<comment type="caution">
    <text evidence="2">The sequence shown here is derived from an EMBL/GenBank/DDBJ whole genome shotgun (WGS) entry which is preliminary data.</text>
</comment>
<dbReference type="RefSeq" id="WP_289598902.1">
    <property type="nucleotide sequence ID" value="NZ_JAUDCL010000002.1"/>
</dbReference>
<evidence type="ECO:0000313" key="3">
    <source>
        <dbReference type="Proteomes" id="UP001529380"/>
    </source>
</evidence>
<reference evidence="2 3" key="2">
    <citation type="submission" date="2023-06" db="EMBL/GenBank/DDBJ databases">
        <title>Identification and characterization of horizontal gene transfer across gut microbiota members of farm animals based on homology search.</title>
        <authorList>
            <person name="Schwarzerova J."/>
            <person name="Nykrynova M."/>
            <person name="Jureckova K."/>
            <person name="Cejkova D."/>
            <person name="Rychlik I."/>
        </authorList>
    </citation>
    <scope>NUCLEOTIDE SEQUENCE [LARGE SCALE GENOMIC DNA]</scope>
    <source>
        <strain evidence="2 3">ET340</strain>
    </source>
</reference>
<dbReference type="InterPro" id="IPR019734">
    <property type="entry name" value="TPR_rpt"/>
</dbReference>
<evidence type="ECO:0000256" key="1">
    <source>
        <dbReference type="PROSITE-ProRule" id="PRU00339"/>
    </source>
</evidence>
<protein>
    <recommendedName>
        <fullName evidence="4">Tetratricopeptide repeat protein</fullName>
    </recommendedName>
</protein>
<dbReference type="PROSITE" id="PS50005">
    <property type="entry name" value="TPR"/>
    <property type="match status" value="1"/>
</dbReference>
<keyword evidence="3" id="KW-1185">Reference proteome</keyword>
<name>A0ABT7UMG1_9FIRM</name>
<dbReference type="SUPFAM" id="SSF48452">
    <property type="entry name" value="TPR-like"/>
    <property type="match status" value="1"/>
</dbReference>
<keyword evidence="1" id="KW-0802">TPR repeat</keyword>
<dbReference type="Proteomes" id="UP001529380">
    <property type="component" value="Unassembled WGS sequence"/>
</dbReference>
<evidence type="ECO:0008006" key="4">
    <source>
        <dbReference type="Google" id="ProtNLM"/>
    </source>
</evidence>
<reference evidence="3" key="1">
    <citation type="submission" date="2023-06" db="EMBL/GenBank/DDBJ databases">
        <title>Identification and characterization of horizontal gene transfer across gut microbiota members of farm animals based on homology search.</title>
        <authorList>
            <person name="Zeman M."/>
            <person name="Kubasova T."/>
            <person name="Jahodarova E."/>
            <person name="Nykrynova M."/>
            <person name="Rychlik I."/>
        </authorList>
    </citation>
    <scope>NUCLEOTIDE SEQUENCE [LARGE SCALE GENOMIC DNA]</scope>
    <source>
        <strain evidence="3">ET340</strain>
    </source>
</reference>
<proteinExistence type="predicted"/>
<reference evidence="2 3" key="3">
    <citation type="submission" date="2023-06" db="EMBL/GenBank/DDBJ databases">
        <authorList>
            <person name="Zeman M."/>
            <person name="Kubasova T."/>
            <person name="Jahodarova E."/>
            <person name="Nykrynova M."/>
            <person name="Rychlik I."/>
        </authorList>
    </citation>
    <scope>NUCLEOTIDE SEQUENCE [LARGE SCALE GENOMIC DNA]</scope>
    <source>
        <strain evidence="2 3">ET340</strain>
    </source>
</reference>
<dbReference type="EMBL" id="JAUDCL010000002">
    <property type="protein sequence ID" value="MDM8200085.1"/>
    <property type="molecule type" value="Genomic_DNA"/>
</dbReference>
<organism evidence="2 3">
    <name type="scientific">Allofournierella massiliensis</name>
    <dbReference type="NCBI Taxonomy" id="1650663"/>
    <lineage>
        <taxon>Bacteria</taxon>
        <taxon>Bacillati</taxon>
        <taxon>Bacillota</taxon>
        <taxon>Clostridia</taxon>
        <taxon>Eubacteriales</taxon>
        <taxon>Oscillospiraceae</taxon>
        <taxon>Allofournierella</taxon>
    </lineage>
</organism>
<feature type="repeat" description="TPR" evidence="1">
    <location>
        <begin position="186"/>
        <end position="219"/>
    </location>
</feature>
<dbReference type="Gene3D" id="1.25.40.10">
    <property type="entry name" value="Tetratricopeptide repeat domain"/>
    <property type="match status" value="1"/>
</dbReference>
<sequence length="334" mass="38613">MRMFGLFRKREMDHSQKVEAAYRRCNADERKGFFPEGVHQADIIIRSLAKIYGVSLDELDENGYCEILTSYTEAIIRKALPGSDDEVIVRGFQVRHGSLARTIEMARRAFTYTMLNRMDHSFAIESEEDMLFLCKAAQSEHEKTSPKQGSMFVGEYCFEGPLEHAIYGKLYGTDDGFICWNSGNQYREQYRKGFQLVEEGKYEEAIEAYRASLEFNPIGISARFEICECFIRLKDFYSAKETLYAMTPYLLEPKHLAKFYRRLGYIEVEQGNDLCAAGCFVYSKNFEQNPGTEQELQNIFAKTGVQPSQIVGDPTIYLERYHIPVLKERKLSEL</sequence>
<evidence type="ECO:0000313" key="2">
    <source>
        <dbReference type="EMBL" id="MDM8200085.1"/>
    </source>
</evidence>
<gene>
    <name evidence="2" type="ORF">QUW08_02055</name>
</gene>